<evidence type="ECO:0000313" key="7">
    <source>
        <dbReference type="Proteomes" id="UP000324575"/>
    </source>
</evidence>
<dbReference type="InterPro" id="IPR029039">
    <property type="entry name" value="Flavoprotein-like_sf"/>
</dbReference>
<sequence length="258" mass="29621">MRLFYFTTTGNCLYIAKNIGGELLSIPQMLKQETTHFKDDVIGFVMPCYGFDVPPIVRKFMKKHTFEADYFFAVMSYGNILAAGLSEFEKLANKSNIKLNYTNGMLMVDNYLPIFKIEDQLAKVPSRKIDEHLKIIVEDIHNKRENSVEKLSVGMKIFSALIHKYNKSLKPTIDNRFSIDDHCNQCSTCAKVCPMNNIVVEIQPKYQHNCTFCLACIHNCPEKAIHLKGERSAARFRNEHIKLKEIITANQTTTANRQ</sequence>
<dbReference type="GO" id="GO:0051539">
    <property type="term" value="F:4 iron, 4 sulfur cluster binding"/>
    <property type="evidence" value="ECO:0007669"/>
    <property type="project" value="UniProtKB-KW"/>
</dbReference>
<keyword evidence="3" id="KW-0408">Iron</keyword>
<reference evidence="6 7" key="1">
    <citation type="submission" date="2019-03" db="EMBL/GenBank/DDBJ databases">
        <title>Single cell metagenomics reveals metabolic interactions within the superorganism composed of flagellate Streblomastix strix and complex community of Bacteroidetes bacteria on its surface.</title>
        <authorList>
            <person name="Treitli S.C."/>
            <person name="Kolisko M."/>
            <person name="Husnik F."/>
            <person name="Keeling P."/>
            <person name="Hampl V."/>
        </authorList>
    </citation>
    <scope>NUCLEOTIDE SEQUENCE [LARGE SCALE GENOMIC DNA]</scope>
    <source>
        <strain evidence="6">St1</strain>
    </source>
</reference>
<dbReference type="InterPro" id="IPR017896">
    <property type="entry name" value="4Fe4S_Fe-S-bd"/>
</dbReference>
<keyword evidence="2" id="KW-0479">Metal-binding</keyword>
<dbReference type="EMBL" id="SNRX01000010">
    <property type="protein sequence ID" value="KAA6302071.1"/>
    <property type="molecule type" value="Genomic_DNA"/>
</dbReference>
<evidence type="ECO:0000313" key="6">
    <source>
        <dbReference type="EMBL" id="KAA6302071.1"/>
    </source>
</evidence>
<keyword evidence="4" id="KW-0411">Iron-sulfur</keyword>
<evidence type="ECO:0000256" key="1">
    <source>
        <dbReference type="ARBA" id="ARBA00022485"/>
    </source>
</evidence>
<dbReference type="AlphaFoldDB" id="A0A5M8P0Y2"/>
<dbReference type="PANTHER" id="PTHR43687:SF1">
    <property type="entry name" value="FERREDOXIN III"/>
    <property type="match status" value="1"/>
</dbReference>
<accession>A0A5M8P0Y2</accession>
<dbReference type="InterPro" id="IPR050572">
    <property type="entry name" value="Fe-S_Ferredoxin"/>
</dbReference>
<dbReference type="PANTHER" id="PTHR43687">
    <property type="entry name" value="ADENYLYLSULFATE REDUCTASE, BETA SUBUNIT"/>
    <property type="match status" value="1"/>
</dbReference>
<dbReference type="Gene3D" id="3.30.70.20">
    <property type="match status" value="1"/>
</dbReference>
<dbReference type="InterPro" id="IPR047964">
    <property type="entry name" value="EFR1-like"/>
</dbReference>
<dbReference type="NCBIfam" id="NF038196">
    <property type="entry name" value="ferrodoxin_EFR1"/>
    <property type="match status" value="1"/>
</dbReference>
<proteinExistence type="predicted"/>
<evidence type="ECO:0000256" key="3">
    <source>
        <dbReference type="ARBA" id="ARBA00023004"/>
    </source>
</evidence>
<name>A0A5M8P0Y2_9BACT</name>
<protein>
    <submittedName>
        <fullName evidence="6">Electron transport complex subunit RsxB</fullName>
    </submittedName>
</protein>
<dbReference type="SUPFAM" id="SSF54862">
    <property type="entry name" value="4Fe-4S ferredoxins"/>
    <property type="match status" value="1"/>
</dbReference>
<feature type="domain" description="4Fe-4S ferredoxin-type" evidence="5">
    <location>
        <begin position="207"/>
        <end position="230"/>
    </location>
</feature>
<feature type="domain" description="4Fe-4S ferredoxin-type" evidence="5">
    <location>
        <begin position="175"/>
        <end position="203"/>
    </location>
</feature>
<dbReference type="PROSITE" id="PS51379">
    <property type="entry name" value="4FE4S_FER_2"/>
    <property type="match status" value="2"/>
</dbReference>
<dbReference type="GO" id="GO:0046872">
    <property type="term" value="F:metal ion binding"/>
    <property type="evidence" value="ECO:0007669"/>
    <property type="project" value="UniProtKB-KW"/>
</dbReference>
<evidence type="ECO:0000256" key="4">
    <source>
        <dbReference type="ARBA" id="ARBA00023014"/>
    </source>
</evidence>
<keyword evidence="1" id="KW-0004">4Fe-4S</keyword>
<dbReference type="InterPro" id="IPR017900">
    <property type="entry name" value="4Fe4S_Fe_S_CS"/>
</dbReference>
<evidence type="ECO:0000259" key="5">
    <source>
        <dbReference type="PROSITE" id="PS51379"/>
    </source>
</evidence>
<comment type="caution">
    <text evidence="6">The sequence shown here is derived from an EMBL/GenBank/DDBJ whole genome shotgun (WGS) entry which is preliminary data.</text>
</comment>
<dbReference type="SUPFAM" id="SSF52218">
    <property type="entry name" value="Flavoproteins"/>
    <property type="match status" value="1"/>
</dbReference>
<dbReference type="Proteomes" id="UP000324575">
    <property type="component" value="Unassembled WGS sequence"/>
</dbReference>
<evidence type="ECO:0000256" key="2">
    <source>
        <dbReference type="ARBA" id="ARBA00022723"/>
    </source>
</evidence>
<dbReference type="PROSITE" id="PS00198">
    <property type="entry name" value="4FE4S_FER_1"/>
    <property type="match status" value="2"/>
</dbReference>
<organism evidence="6 7">
    <name type="scientific">Candidatus Ordinivivax streblomastigis</name>
    <dbReference type="NCBI Taxonomy" id="2540710"/>
    <lineage>
        <taxon>Bacteria</taxon>
        <taxon>Pseudomonadati</taxon>
        <taxon>Bacteroidota</taxon>
        <taxon>Bacteroidia</taxon>
        <taxon>Bacteroidales</taxon>
        <taxon>Candidatus Ordinivivax</taxon>
    </lineage>
</organism>
<gene>
    <name evidence="6" type="ORF">EZS26_001672</name>
</gene>